<feature type="site" description="Transition state stabilizer" evidence="13">
    <location>
        <position position="103"/>
    </location>
</feature>
<dbReference type="Proteomes" id="UP001220377">
    <property type="component" value="Chromosome"/>
</dbReference>
<dbReference type="EMBL" id="CP117884">
    <property type="protein sequence ID" value="WDF81518.1"/>
    <property type="molecule type" value="Genomic_DNA"/>
</dbReference>
<keyword evidence="5 13" id="KW-0255">Endonuclease</keyword>
<keyword evidence="8 13" id="KW-0460">Magnesium</keyword>
<feature type="binding site" evidence="13">
    <location>
        <position position="120"/>
    </location>
    <ligand>
        <name>Mg(2+)</name>
        <dbReference type="ChEBI" id="CHEBI:18420"/>
    </ligand>
</feature>
<evidence type="ECO:0000313" key="17">
    <source>
        <dbReference type="Proteomes" id="UP001220377"/>
    </source>
</evidence>
<dbReference type="InterPro" id="IPR011335">
    <property type="entry name" value="Restrct_endonuc-II-like"/>
</dbReference>
<proteinExistence type="inferred from homology"/>
<dbReference type="NCBIfam" id="TIGR00648">
    <property type="entry name" value="recU"/>
    <property type="match status" value="1"/>
</dbReference>
<dbReference type="EC" id="3.1.21.10" evidence="13 14"/>
<keyword evidence="7 13" id="KW-0378">Hydrolase</keyword>
<evidence type="ECO:0000256" key="11">
    <source>
        <dbReference type="ARBA" id="ARBA00023447"/>
    </source>
</evidence>
<dbReference type="HAMAP" id="MF_00130">
    <property type="entry name" value="RecU"/>
    <property type="match status" value="1"/>
</dbReference>
<keyword evidence="9 13" id="KW-0233">DNA recombination</keyword>
<feature type="region of interest" description="Disordered" evidence="15">
    <location>
        <begin position="1"/>
        <end position="23"/>
    </location>
</feature>
<dbReference type="PIRSF" id="PIRSF037785">
    <property type="entry name" value="RecU"/>
    <property type="match status" value="1"/>
</dbReference>
<dbReference type="InterPro" id="IPR004612">
    <property type="entry name" value="Resolv_RecU"/>
</dbReference>
<evidence type="ECO:0000313" key="16">
    <source>
        <dbReference type="EMBL" id="WDF81518.1"/>
    </source>
</evidence>
<feature type="binding site" evidence="13">
    <location>
        <position position="88"/>
    </location>
    <ligand>
        <name>Mg(2+)</name>
        <dbReference type="ChEBI" id="CHEBI:18420"/>
    </ligand>
</feature>
<dbReference type="NCBIfam" id="NF002584">
    <property type="entry name" value="PRK02234.1-5"/>
    <property type="match status" value="1"/>
</dbReference>
<keyword evidence="3 13" id="KW-0540">Nuclease</keyword>
<reference evidence="16 17" key="1">
    <citation type="submission" date="2023-02" db="EMBL/GenBank/DDBJ databases">
        <title>Genome sequence of Lacticaseibacillus sp. KACC 23028.</title>
        <authorList>
            <person name="Kim S."/>
            <person name="Heo J."/>
            <person name="Kwon S.-W."/>
        </authorList>
    </citation>
    <scope>NUCLEOTIDE SEQUENCE [LARGE SCALE GENOMIC DNA]</scope>
    <source>
        <strain evidence="16 17">KACC 23028</strain>
    </source>
</reference>
<evidence type="ECO:0000256" key="8">
    <source>
        <dbReference type="ARBA" id="ARBA00022842"/>
    </source>
</evidence>
<comment type="subcellular location">
    <subcellularLocation>
        <location evidence="1 13">Cytoplasm</location>
    </subcellularLocation>
</comment>
<keyword evidence="2 13" id="KW-0963">Cytoplasm</keyword>
<feature type="binding site" evidence="13">
    <location>
        <position position="86"/>
    </location>
    <ligand>
        <name>Mg(2+)</name>
        <dbReference type="ChEBI" id="CHEBI:18420"/>
    </ligand>
</feature>
<accession>A0ABY7WQ84</accession>
<evidence type="ECO:0000256" key="1">
    <source>
        <dbReference type="ARBA" id="ARBA00004496"/>
    </source>
</evidence>
<evidence type="ECO:0000256" key="14">
    <source>
        <dbReference type="NCBIfam" id="TIGR00648"/>
    </source>
</evidence>
<evidence type="ECO:0000256" key="12">
    <source>
        <dbReference type="ARBA" id="ARBA00029523"/>
    </source>
</evidence>
<feature type="binding site" evidence="13">
    <location>
        <position position="101"/>
    </location>
    <ligand>
        <name>Mg(2+)</name>
        <dbReference type="ChEBI" id="CHEBI:18420"/>
    </ligand>
</feature>
<evidence type="ECO:0000256" key="4">
    <source>
        <dbReference type="ARBA" id="ARBA00022723"/>
    </source>
</evidence>
<dbReference type="Gene3D" id="3.40.1350.10">
    <property type="match status" value="1"/>
</dbReference>
<organism evidence="16 17">
    <name type="scientific">Lacticaseibacillus pabuli</name>
    <dbReference type="NCBI Taxonomy" id="3025672"/>
    <lineage>
        <taxon>Bacteria</taxon>
        <taxon>Bacillati</taxon>
        <taxon>Bacillota</taxon>
        <taxon>Bacilli</taxon>
        <taxon>Lactobacillales</taxon>
        <taxon>Lactobacillaceae</taxon>
        <taxon>Lacticaseibacillus</taxon>
    </lineage>
</organism>
<dbReference type="InterPro" id="IPR011856">
    <property type="entry name" value="tRNA_endonuc-like_dom_sf"/>
</dbReference>
<dbReference type="RefSeq" id="WP_274258349.1">
    <property type="nucleotide sequence ID" value="NZ_CP117884.1"/>
</dbReference>
<evidence type="ECO:0000256" key="2">
    <source>
        <dbReference type="ARBA" id="ARBA00022490"/>
    </source>
</evidence>
<comment type="cofactor">
    <cofactor evidence="13">
        <name>Mg(2+)</name>
        <dbReference type="ChEBI" id="CHEBI:18420"/>
    </cofactor>
    <text evidence="13">Binds 1 Mg(2+) ion per subunit.</text>
</comment>
<dbReference type="CDD" id="cd22354">
    <property type="entry name" value="RecU-like"/>
    <property type="match status" value="1"/>
</dbReference>
<sequence length="210" mass="23882">MPIHYPNGNAYAAPKQSSAPRKHPNVLYGGRGMTLEDELNNANMYYLQRGRAVVYKKPTPIQIVKVDYPARSKAVIREAYFKTPSTTDYNGVYEGRYLDFEAKETKNKASFPLKNFHPHQIEHMRACLTQNGICFVVIRFATLHRLFVYPATPLITAWDEQTHGGRKSITLAEIEQHGFELTPGIEPTVPYLDGVDWLLKKAGTQRGEQE</sequence>
<evidence type="ECO:0000256" key="13">
    <source>
        <dbReference type="HAMAP-Rule" id="MF_00130"/>
    </source>
</evidence>
<keyword evidence="10 13" id="KW-0234">DNA repair</keyword>
<comment type="catalytic activity">
    <reaction evidence="13">
        <text>Endonucleolytic cleavage at a junction such as a reciprocal single-stranded crossover between two homologous DNA duplexes (Holliday junction).</text>
        <dbReference type="EC" id="3.1.21.10"/>
    </reaction>
</comment>
<name>A0ABY7WQ84_9LACO</name>
<keyword evidence="4 13" id="KW-0479">Metal-binding</keyword>
<evidence type="ECO:0000256" key="6">
    <source>
        <dbReference type="ARBA" id="ARBA00022763"/>
    </source>
</evidence>
<keyword evidence="6 13" id="KW-0227">DNA damage</keyword>
<evidence type="ECO:0000256" key="5">
    <source>
        <dbReference type="ARBA" id="ARBA00022759"/>
    </source>
</evidence>
<comment type="function">
    <text evidence="13">Endonuclease that resolves Holliday junction intermediates in genetic recombination. Cleaves mobile four-strand junctions by introducing symmetrical nicks in paired strands. Promotes annealing of linear ssDNA with homologous dsDNA. Required for DNA repair, homologous recombination and chromosome segregation.</text>
</comment>
<comment type="similarity">
    <text evidence="11 13">Belongs to the RecU family.</text>
</comment>
<gene>
    <name evidence="13 16" type="primary">recU</name>
    <name evidence="16" type="ORF">PQ472_06145</name>
</gene>
<keyword evidence="17" id="KW-1185">Reference proteome</keyword>
<dbReference type="SUPFAM" id="SSF52980">
    <property type="entry name" value="Restriction endonuclease-like"/>
    <property type="match status" value="1"/>
</dbReference>
<evidence type="ECO:0000256" key="7">
    <source>
        <dbReference type="ARBA" id="ARBA00022801"/>
    </source>
</evidence>
<evidence type="ECO:0000256" key="15">
    <source>
        <dbReference type="SAM" id="MobiDB-lite"/>
    </source>
</evidence>
<evidence type="ECO:0000256" key="3">
    <source>
        <dbReference type="ARBA" id="ARBA00022722"/>
    </source>
</evidence>
<protein>
    <recommendedName>
        <fullName evidence="12 13">Holliday junction resolvase RecU</fullName>
        <ecNumber evidence="13 14">3.1.21.10</ecNumber>
    </recommendedName>
    <alternativeName>
        <fullName evidence="13">Recombination protein U homolog</fullName>
    </alternativeName>
</protein>
<evidence type="ECO:0000256" key="10">
    <source>
        <dbReference type="ARBA" id="ARBA00023204"/>
    </source>
</evidence>
<evidence type="ECO:0000256" key="9">
    <source>
        <dbReference type="ARBA" id="ARBA00023172"/>
    </source>
</evidence>
<dbReference type="Pfam" id="PF03838">
    <property type="entry name" value="RecU"/>
    <property type="match status" value="1"/>
</dbReference>